<accession>A0A392VDL5</accession>
<dbReference type="AlphaFoldDB" id="A0A392VDL5"/>
<reference evidence="1 2" key="1">
    <citation type="journal article" date="2018" name="Front. Plant Sci.">
        <title>Red Clover (Trifolium pratense) and Zigzag Clover (T. medium) - A Picture of Genomic Similarities and Differences.</title>
        <authorList>
            <person name="Dluhosova J."/>
            <person name="Istvanek J."/>
            <person name="Nedelnik J."/>
            <person name="Repkova J."/>
        </authorList>
    </citation>
    <scope>NUCLEOTIDE SEQUENCE [LARGE SCALE GENOMIC DNA]</scope>
    <source>
        <strain evidence="2">cv. 10/8</strain>
        <tissue evidence="1">Leaf</tissue>
    </source>
</reference>
<dbReference type="EMBL" id="LXQA011094988">
    <property type="protein sequence ID" value="MCI84600.1"/>
    <property type="molecule type" value="Genomic_DNA"/>
</dbReference>
<protein>
    <submittedName>
        <fullName evidence="1">Uncharacterized protein</fullName>
    </submittedName>
</protein>
<proteinExistence type="predicted"/>
<evidence type="ECO:0000313" key="1">
    <source>
        <dbReference type="EMBL" id="MCI84600.1"/>
    </source>
</evidence>
<evidence type="ECO:0000313" key="2">
    <source>
        <dbReference type="Proteomes" id="UP000265520"/>
    </source>
</evidence>
<sequence>AQVRREAQVREAQLLLASALIDAVQQTKDELVVIHRG</sequence>
<dbReference type="Proteomes" id="UP000265520">
    <property type="component" value="Unassembled WGS sequence"/>
</dbReference>
<comment type="caution">
    <text evidence="1">The sequence shown here is derived from an EMBL/GenBank/DDBJ whole genome shotgun (WGS) entry which is preliminary data.</text>
</comment>
<feature type="non-terminal residue" evidence="1">
    <location>
        <position position="1"/>
    </location>
</feature>
<keyword evidence="2" id="KW-1185">Reference proteome</keyword>
<organism evidence="1 2">
    <name type="scientific">Trifolium medium</name>
    <dbReference type="NCBI Taxonomy" id="97028"/>
    <lineage>
        <taxon>Eukaryota</taxon>
        <taxon>Viridiplantae</taxon>
        <taxon>Streptophyta</taxon>
        <taxon>Embryophyta</taxon>
        <taxon>Tracheophyta</taxon>
        <taxon>Spermatophyta</taxon>
        <taxon>Magnoliopsida</taxon>
        <taxon>eudicotyledons</taxon>
        <taxon>Gunneridae</taxon>
        <taxon>Pentapetalae</taxon>
        <taxon>rosids</taxon>
        <taxon>fabids</taxon>
        <taxon>Fabales</taxon>
        <taxon>Fabaceae</taxon>
        <taxon>Papilionoideae</taxon>
        <taxon>50 kb inversion clade</taxon>
        <taxon>NPAAA clade</taxon>
        <taxon>Hologalegina</taxon>
        <taxon>IRL clade</taxon>
        <taxon>Trifolieae</taxon>
        <taxon>Trifolium</taxon>
    </lineage>
</organism>
<name>A0A392VDL5_9FABA</name>